<evidence type="ECO:0000256" key="6">
    <source>
        <dbReference type="ARBA" id="ARBA00022692"/>
    </source>
</evidence>
<keyword evidence="6 12" id="KW-0812">Transmembrane</keyword>
<dbReference type="InterPro" id="IPR050271">
    <property type="entry name" value="UDP-glycosyltransferase"/>
</dbReference>
<feature type="transmembrane region" description="Helical" evidence="12">
    <location>
        <begin position="6"/>
        <end position="25"/>
    </location>
</feature>
<dbReference type="GO" id="GO:0015020">
    <property type="term" value="F:glucuronosyltransferase activity"/>
    <property type="evidence" value="ECO:0007669"/>
    <property type="project" value="UniProtKB-EC"/>
</dbReference>
<keyword evidence="7" id="KW-0732">Signal</keyword>
<keyword evidence="13" id="KW-1185">Reference proteome</keyword>
<feature type="transmembrane region" description="Helical" evidence="12">
    <location>
        <begin position="511"/>
        <end position="537"/>
    </location>
</feature>
<dbReference type="CDD" id="cd03784">
    <property type="entry name" value="GT1_Gtf-like"/>
    <property type="match status" value="1"/>
</dbReference>
<evidence type="ECO:0000256" key="10">
    <source>
        <dbReference type="ARBA" id="ARBA00023180"/>
    </source>
</evidence>
<keyword evidence="9 12" id="KW-0472">Membrane</keyword>
<dbReference type="Proteomes" id="UP000492821">
    <property type="component" value="Unassembled WGS sequence"/>
</dbReference>
<keyword evidence="10" id="KW-0325">Glycoprotein</keyword>
<name>A0A7E4VPX1_PANRE</name>
<comment type="similarity">
    <text evidence="2">Belongs to the UDP-glycosyltransferase family.</text>
</comment>
<dbReference type="PANTHER" id="PTHR48043">
    <property type="entry name" value="EG:EG0003.4 PROTEIN-RELATED"/>
    <property type="match status" value="1"/>
</dbReference>
<evidence type="ECO:0000256" key="9">
    <source>
        <dbReference type="ARBA" id="ARBA00023136"/>
    </source>
</evidence>
<dbReference type="EC" id="2.4.1.17" evidence="3"/>
<reference evidence="14" key="2">
    <citation type="submission" date="2020-10" db="UniProtKB">
        <authorList>
            <consortium name="WormBaseParasite"/>
        </authorList>
    </citation>
    <scope>IDENTIFICATION</scope>
</reference>
<protein>
    <recommendedName>
        <fullName evidence="3">glucuronosyltransferase</fullName>
        <ecNumber evidence="3">2.4.1.17</ecNumber>
    </recommendedName>
</protein>
<dbReference type="Gene3D" id="3.40.50.2000">
    <property type="entry name" value="Glycogen Phosphorylase B"/>
    <property type="match status" value="1"/>
</dbReference>
<organism evidence="13 14">
    <name type="scientific">Panagrellus redivivus</name>
    <name type="common">Microworm</name>
    <dbReference type="NCBI Taxonomy" id="6233"/>
    <lineage>
        <taxon>Eukaryota</taxon>
        <taxon>Metazoa</taxon>
        <taxon>Ecdysozoa</taxon>
        <taxon>Nematoda</taxon>
        <taxon>Chromadorea</taxon>
        <taxon>Rhabditida</taxon>
        <taxon>Tylenchina</taxon>
        <taxon>Panagrolaimomorpha</taxon>
        <taxon>Panagrolaimoidea</taxon>
        <taxon>Panagrolaimidae</taxon>
        <taxon>Panagrellus</taxon>
    </lineage>
</organism>
<keyword evidence="8 12" id="KW-1133">Transmembrane helix</keyword>
<reference evidence="13" key="1">
    <citation type="journal article" date="2013" name="Genetics">
        <title>The draft genome and transcriptome of Panagrellus redivivus are shaped by the harsh demands of a free-living lifestyle.</title>
        <authorList>
            <person name="Srinivasan J."/>
            <person name="Dillman A.R."/>
            <person name="Macchietto M.G."/>
            <person name="Heikkinen L."/>
            <person name="Lakso M."/>
            <person name="Fracchia K.M."/>
            <person name="Antoshechkin I."/>
            <person name="Mortazavi A."/>
            <person name="Wong G."/>
            <person name="Sternberg P.W."/>
        </authorList>
    </citation>
    <scope>NUCLEOTIDE SEQUENCE [LARGE SCALE GENOMIC DNA]</scope>
    <source>
        <strain evidence="13">MT8872</strain>
    </source>
</reference>
<evidence type="ECO:0000256" key="5">
    <source>
        <dbReference type="ARBA" id="ARBA00022679"/>
    </source>
</evidence>
<evidence type="ECO:0000256" key="4">
    <source>
        <dbReference type="ARBA" id="ARBA00022676"/>
    </source>
</evidence>
<evidence type="ECO:0000256" key="3">
    <source>
        <dbReference type="ARBA" id="ARBA00012544"/>
    </source>
</evidence>
<proteinExistence type="inferred from homology"/>
<evidence type="ECO:0000256" key="1">
    <source>
        <dbReference type="ARBA" id="ARBA00004167"/>
    </source>
</evidence>
<dbReference type="Pfam" id="PF00201">
    <property type="entry name" value="UDPGT"/>
    <property type="match status" value="1"/>
</dbReference>
<dbReference type="AlphaFoldDB" id="A0A7E4VPX1"/>
<comment type="catalytic activity">
    <reaction evidence="11">
        <text>glucuronate acceptor + UDP-alpha-D-glucuronate = acceptor beta-D-glucuronoside + UDP + H(+)</text>
        <dbReference type="Rhea" id="RHEA:21032"/>
        <dbReference type="ChEBI" id="CHEBI:15378"/>
        <dbReference type="ChEBI" id="CHEBI:58052"/>
        <dbReference type="ChEBI" id="CHEBI:58223"/>
        <dbReference type="ChEBI" id="CHEBI:132367"/>
        <dbReference type="ChEBI" id="CHEBI:132368"/>
        <dbReference type="EC" id="2.4.1.17"/>
    </reaction>
</comment>
<dbReference type="SUPFAM" id="SSF53756">
    <property type="entry name" value="UDP-Glycosyltransferase/glycogen phosphorylase"/>
    <property type="match status" value="1"/>
</dbReference>
<evidence type="ECO:0000256" key="12">
    <source>
        <dbReference type="SAM" id="Phobius"/>
    </source>
</evidence>
<dbReference type="PANTHER" id="PTHR48043:SF18">
    <property type="entry name" value="GLUCURONOSYLTRANSFERASE"/>
    <property type="match status" value="1"/>
</dbReference>
<comment type="subcellular location">
    <subcellularLocation>
        <location evidence="1">Membrane</location>
        <topology evidence="1">Single-pass membrane protein</topology>
    </subcellularLocation>
</comment>
<evidence type="ECO:0000256" key="8">
    <source>
        <dbReference type="ARBA" id="ARBA00022989"/>
    </source>
</evidence>
<keyword evidence="5" id="KW-0808">Transferase</keyword>
<dbReference type="GO" id="GO:0016020">
    <property type="term" value="C:membrane"/>
    <property type="evidence" value="ECO:0007669"/>
    <property type="project" value="UniProtKB-SubCell"/>
</dbReference>
<dbReference type="WBParaSite" id="Pan_g23186.t1">
    <property type="protein sequence ID" value="Pan_g23186.t1"/>
    <property type="gene ID" value="Pan_g23186"/>
</dbReference>
<evidence type="ECO:0000313" key="14">
    <source>
        <dbReference type="WBParaSite" id="Pan_g23186.t1"/>
    </source>
</evidence>
<dbReference type="FunFam" id="3.40.50.2000:FF:000118">
    <property type="entry name" value="UDP-glucuronosyltransferase"/>
    <property type="match status" value="1"/>
</dbReference>
<sequence length="563" mass="62973">MYLKFVFLWQLFSITNAINVLFFLLGTNQFERNTFEFLAQQLALRHHSVVTVKPVLIPEEPRLVKPKLHLVKEKQLKNLLPSTLYKPLEEVGGDVPWRQTYEVDAFDEPYWTGHNHSCYKMLNSNLMDTLKKDKLDVAVVYAGNPCQLAIVHILGIPFVYYDVHGFTDETIIASGNPWNLDSYSSRRSPSNLRPNFASRLLNGYHLVKEAIAQNTIPAIARVISKRYRGLDEPITKLFAEDYEIKKKFKGFPDVNKLKQLAEAYFVNTDPLLEDGTAFGANVIPVAGLHIDHVKPLFAPWNTTIAAAENGVIVVSLGTQADSSKMTANQAKAILGALSKLTKYRIYWRIGPNMQLPGIKLEDVPQHINLTTFVPQNDLIAHKRCKLLVTNGGMSSVMEAIAHGVPIVGVPLYGVNHANMVKVQNKGFGVIVNKAVLSESTLFAAMKEVLDNKRFETATKDASKEYRDRNESPFERALRAIEHIGRHRGAKFFKPSRQAYASTWTRAANLDFWLICAALAFFAGLFVQSLIGLLFGFVKNHGPAPGSAGVEIASTPRKESKKVK</sequence>
<evidence type="ECO:0000313" key="13">
    <source>
        <dbReference type="Proteomes" id="UP000492821"/>
    </source>
</evidence>
<keyword evidence="4" id="KW-0328">Glycosyltransferase</keyword>
<evidence type="ECO:0000256" key="7">
    <source>
        <dbReference type="ARBA" id="ARBA00022729"/>
    </source>
</evidence>
<evidence type="ECO:0000256" key="11">
    <source>
        <dbReference type="ARBA" id="ARBA00047475"/>
    </source>
</evidence>
<accession>A0A7E4VPX1</accession>
<evidence type="ECO:0000256" key="2">
    <source>
        <dbReference type="ARBA" id="ARBA00009995"/>
    </source>
</evidence>
<dbReference type="InterPro" id="IPR002213">
    <property type="entry name" value="UDP_glucos_trans"/>
</dbReference>